<dbReference type="NCBIfam" id="TIGR02532">
    <property type="entry name" value="IV_pilin_GFxxxE"/>
    <property type="match status" value="1"/>
</dbReference>
<accession>A0A378PWZ9</accession>
<evidence type="ECO:0000313" key="2">
    <source>
        <dbReference type="EMBL" id="STY93143.1"/>
    </source>
</evidence>
<dbReference type="Pfam" id="PF07963">
    <property type="entry name" value="N_methyl"/>
    <property type="match status" value="1"/>
</dbReference>
<gene>
    <name evidence="2" type="ORF">NCTC9426_01860</name>
</gene>
<dbReference type="Pfam" id="PF16074">
    <property type="entry name" value="PilW"/>
    <property type="match status" value="1"/>
</dbReference>
<dbReference type="InterPro" id="IPR012902">
    <property type="entry name" value="N_methyl_site"/>
</dbReference>
<organism evidence="2 3">
    <name type="scientific">Moraxella bovis</name>
    <dbReference type="NCBI Taxonomy" id="476"/>
    <lineage>
        <taxon>Bacteria</taxon>
        <taxon>Pseudomonadati</taxon>
        <taxon>Pseudomonadota</taxon>
        <taxon>Gammaproteobacteria</taxon>
        <taxon>Moraxellales</taxon>
        <taxon>Moraxellaceae</taxon>
        <taxon>Moraxella</taxon>
    </lineage>
</organism>
<dbReference type="GO" id="GO:0043683">
    <property type="term" value="P:type IV pilus assembly"/>
    <property type="evidence" value="ECO:0007669"/>
    <property type="project" value="InterPro"/>
</dbReference>
<dbReference type="AlphaFoldDB" id="A0A378PWZ9"/>
<evidence type="ECO:0000256" key="1">
    <source>
        <dbReference type="SAM" id="Phobius"/>
    </source>
</evidence>
<dbReference type="InterPro" id="IPR032092">
    <property type="entry name" value="PilW"/>
</dbReference>
<dbReference type="Proteomes" id="UP000254133">
    <property type="component" value="Unassembled WGS sequence"/>
</dbReference>
<keyword evidence="1" id="KW-0472">Membrane</keyword>
<dbReference type="RefSeq" id="WP_181879568.1">
    <property type="nucleotide sequence ID" value="NZ_UGPZ01000003.1"/>
</dbReference>
<name>A0A378PWZ9_MORBO</name>
<protein>
    <submittedName>
        <fullName evidence="2">Tfp pilus assembly protein PilW</fullName>
    </submittedName>
</protein>
<keyword evidence="1" id="KW-1133">Transmembrane helix</keyword>
<reference evidence="2 3" key="1">
    <citation type="submission" date="2018-06" db="EMBL/GenBank/DDBJ databases">
        <authorList>
            <consortium name="Pathogen Informatics"/>
            <person name="Doyle S."/>
        </authorList>
    </citation>
    <scope>NUCLEOTIDE SEQUENCE [LARGE SCALE GENOMIC DNA]</scope>
    <source>
        <strain evidence="2 3">NCTC9426</strain>
    </source>
</reference>
<evidence type="ECO:0000313" key="3">
    <source>
        <dbReference type="Proteomes" id="UP000254133"/>
    </source>
</evidence>
<proteinExistence type="predicted"/>
<sequence length="290" mass="30976">MNSRQQGFTFIELMISLVLGLIISAAVMQVYIMSVRTNTIQASSSNLQNTSVFGFQSLEHNIRLANLGNDTTSIKSDTGFGGIVLTRNNLPIEGDFLTRSGGGVTNTNVRSDQLTISYRNISGRTMSDCEGNNVPDGTLVVERYFMSGTVPNLHLHCDSGHFTGNNLGGLANGSARLGAGDVEFISNVDQFRILLGMQTEGNNPQITFLSPQAYVNLGAGSQDPIVAVRLGIVSRGGTAILGEEGATQFQIFGETNTLIGNAANNAQVRGVYESNVLLRNARVVHTTGRD</sequence>
<feature type="transmembrane region" description="Helical" evidence="1">
    <location>
        <begin position="7"/>
        <end position="32"/>
    </location>
</feature>
<dbReference type="EMBL" id="UGPZ01000003">
    <property type="protein sequence ID" value="STY93143.1"/>
    <property type="molecule type" value="Genomic_DNA"/>
</dbReference>
<keyword evidence="1" id="KW-0812">Transmembrane</keyword>